<accession>A0ABP8IEP6</accession>
<evidence type="ECO:0000313" key="2">
    <source>
        <dbReference type="Proteomes" id="UP001500975"/>
    </source>
</evidence>
<dbReference type="InterPro" id="IPR047111">
    <property type="entry name" value="YbaP-like"/>
</dbReference>
<dbReference type="Pfam" id="PF01963">
    <property type="entry name" value="TraB_PrgY_gumN"/>
    <property type="match status" value="1"/>
</dbReference>
<name>A0ABP8IEP6_9BURK</name>
<comment type="caution">
    <text evidence="1">The sequence shown here is derived from an EMBL/GenBank/DDBJ whole genome shotgun (WGS) entry which is preliminary data.</text>
</comment>
<dbReference type="EMBL" id="BAABGJ010000081">
    <property type="protein sequence ID" value="GAA4357339.1"/>
    <property type="molecule type" value="Genomic_DNA"/>
</dbReference>
<dbReference type="PANTHER" id="PTHR40590:SF1">
    <property type="entry name" value="CYTOPLASMIC PROTEIN"/>
    <property type="match status" value="1"/>
</dbReference>
<keyword evidence="2" id="KW-1185">Reference proteome</keyword>
<dbReference type="CDD" id="cd14789">
    <property type="entry name" value="Tiki"/>
    <property type="match status" value="1"/>
</dbReference>
<dbReference type="PANTHER" id="PTHR40590">
    <property type="entry name" value="CYTOPLASMIC PROTEIN-RELATED"/>
    <property type="match status" value="1"/>
</dbReference>
<protein>
    <recommendedName>
        <fullName evidence="3">TraB/GumN family protein</fullName>
    </recommendedName>
</protein>
<dbReference type="InterPro" id="IPR002816">
    <property type="entry name" value="TraB/PrgY/GumN_fam"/>
</dbReference>
<reference evidence="2" key="1">
    <citation type="journal article" date="2019" name="Int. J. Syst. Evol. Microbiol.">
        <title>The Global Catalogue of Microorganisms (GCM) 10K type strain sequencing project: providing services to taxonomists for standard genome sequencing and annotation.</title>
        <authorList>
            <consortium name="The Broad Institute Genomics Platform"/>
            <consortium name="The Broad Institute Genome Sequencing Center for Infectious Disease"/>
            <person name="Wu L."/>
            <person name="Ma J."/>
        </authorList>
    </citation>
    <scope>NUCLEOTIDE SEQUENCE [LARGE SCALE GENOMIC DNA]</scope>
    <source>
        <strain evidence="2">JCM 17804</strain>
    </source>
</reference>
<proteinExistence type="predicted"/>
<gene>
    <name evidence="1" type="ORF">GCM10023165_51150</name>
</gene>
<evidence type="ECO:0008006" key="3">
    <source>
        <dbReference type="Google" id="ProtNLM"/>
    </source>
</evidence>
<evidence type="ECO:0000313" key="1">
    <source>
        <dbReference type="EMBL" id="GAA4357339.1"/>
    </source>
</evidence>
<organism evidence="1 2">
    <name type="scientific">Variovorax defluvii</name>
    <dbReference type="NCBI Taxonomy" id="913761"/>
    <lineage>
        <taxon>Bacteria</taxon>
        <taxon>Pseudomonadati</taxon>
        <taxon>Pseudomonadota</taxon>
        <taxon>Betaproteobacteria</taxon>
        <taxon>Burkholderiales</taxon>
        <taxon>Comamonadaceae</taxon>
        <taxon>Variovorax</taxon>
    </lineage>
</organism>
<dbReference type="Proteomes" id="UP001500975">
    <property type="component" value="Unassembled WGS sequence"/>
</dbReference>
<sequence length="323" mass="34109">MLAFAVLCGGAGALVSAGEVDSVPACPPPAPAPDLSPAAVAAAADHGLLWRIEKDGRSSWLYGTMHLGRAEWVLPGPRVMRALTRSDTLALELDLRDPATVAVLSAPADPALRERLLTPERQRRLARQAALACLPEGALATVRPILQATTLAMLAARSSGLYGDFGSEVFFSAFAHARGKPVVALESAAAQLRMLAGESEAEEGELVDQALEELESGRAAALAGELADAWARSDWARLDSYTRWCECARTPAERRVLRRLLDERNPGLAEGIARLHASGQRVFGAVGALHMIGPKGLPALMAARGFRVTPVVPATGPVDAARR</sequence>